<gene>
    <name evidence="2" type="ORF">GUJ93_ZPchr0005g15928</name>
</gene>
<dbReference type="SMART" id="SM01100">
    <property type="entry name" value="CRAL_TRIO_N"/>
    <property type="match status" value="1"/>
</dbReference>
<dbReference type="InterPro" id="IPR052578">
    <property type="entry name" value="PI_Transfer_CRAL-TRIO"/>
</dbReference>
<evidence type="ECO:0000259" key="1">
    <source>
        <dbReference type="SMART" id="SM01100"/>
    </source>
</evidence>
<dbReference type="PANTHER" id="PTHR45824">
    <property type="entry name" value="GH16843P"/>
    <property type="match status" value="1"/>
</dbReference>
<protein>
    <recommendedName>
        <fullName evidence="1">CRAL/TRIO N-terminal domain-containing protein</fullName>
    </recommendedName>
</protein>
<evidence type="ECO:0000313" key="3">
    <source>
        <dbReference type="Proteomes" id="UP000729402"/>
    </source>
</evidence>
<proteinExistence type="predicted"/>
<dbReference type="InterPro" id="IPR011074">
    <property type="entry name" value="CRAL/TRIO_N_dom"/>
</dbReference>
<reference evidence="2" key="2">
    <citation type="submission" date="2021-02" db="EMBL/GenBank/DDBJ databases">
        <authorList>
            <person name="Kimball J.A."/>
            <person name="Haas M.W."/>
            <person name="Macchietto M."/>
            <person name="Kono T."/>
            <person name="Duquette J."/>
            <person name="Shao M."/>
        </authorList>
    </citation>
    <scope>NUCLEOTIDE SEQUENCE</scope>
    <source>
        <tissue evidence="2">Fresh leaf tissue</tissue>
    </source>
</reference>
<dbReference type="AlphaFoldDB" id="A0A8J5S3P3"/>
<keyword evidence="3" id="KW-1185">Reference proteome</keyword>
<dbReference type="Proteomes" id="UP000729402">
    <property type="component" value="Unassembled WGS sequence"/>
</dbReference>
<dbReference type="EMBL" id="JAAALK010000284">
    <property type="protein sequence ID" value="KAG8067631.1"/>
    <property type="molecule type" value="Genomic_DNA"/>
</dbReference>
<comment type="caution">
    <text evidence="2">The sequence shown here is derived from an EMBL/GenBank/DDBJ whole genome shotgun (WGS) entry which is preliminary data.</text>
</comment>
<organism evidence="2 3">
    <name type="scientific">Zizania palustris</name>
    <name type="common">Northern wild rice</name>
    <dbReference type="NCBI Taxonomy" id="103762"/>
    <lineage>
        <taxon>Eukaryota</taxon>
        <taxon>Viridiplantae</taxon>
        <taxon>Streptophyta</taxon>
        <taxon>Embryophyta</taxon>
        <taxon>Tracheophyta</taxon>
        <taxon>Spermatophyta</taxon>
        <taxon>Magnoliopsida</taxon>
        <taxon>Liliopsida</taxon>
        <taxon>Poales</taxon>
        <taxon>Poaceae</taxon>
        <taxon>BOP clade</taxon>
        <taxon>Oryzoideae</taxon>
        <taxon>Oryzeae</taxon>
        <taxon>Zizaniinae</taxon>
        <taxon>Zizania</taxon>
    </lineage>
</organism>
<name>A0A8J5S3P3_ZIZPA</name>
<evidence type="ECO:0000313" key="2">
    <source>
        <dbReference type="EMBL" id="KAG8067631.1"/>
    </source>
</evidence>
<dbReference type="GO" id="GO:0008526">
    <property type="term" value="F:phosphatidylinositol transfer activity"/>
    <property type="evidence" value="ECO:0007669"/>
    <property type="project" value="TreeGrafter"/>
</dbReference>
<reference evidence="2" key="1">
    <citation type="journal article" date="2021" name="bioRxiv">
        <title>Whole Genome Assembly and Annotation of Northern Wild Rice, Zizania palustris L., Supports a Whole Genome Duplication in the Zizania Genus.</title>
        <authorList>
            <person name="Haas M."/>
            <person name="Kono T."/>
            <person name="Macchietto M."/>
            <person name="Millas R."/>
            <person name="McGilp L."/>
            <person name="Shao M."/>
            <person name="Duquette J."/>
            <person name="Hirsch C.N."/>
            <person name="Kimball J."/>
        </authorList>
    </citation>
    <scope>NUCLEOTIDE SEQUENCE</scope>
    <source>
        <tissue evidence="2">Fresh leaf tissue</tissue>
    </source>
</reference>
<sequence length="256" mass="29469">MSYLLKAMINRAAQEKADQTTLDEQQEKVNEVRDLVGGSVAAEMASFLSDGTIRRFLRARNWSTEQATKALRETVKWRRQYRPDTICWEDIAEREDEARRVYIADYRDTAGRAVFVSKSSIKLRRRARRRECSVADRLPRLDADNYATLAGPRKHLHSSEPLSWVDSTRNPKQPSQDIRILLEVRHFIEARLKERAKFVYTDSPESHRIVADMFDLDKLEAAFGGRNTAAFDMDKYAARMKRADQARGASNGGRSK</sequence>
<dbReference type="OrthoDB" id="75724at2759"/>
<dbReference type="PANTHER" id="PTHR45824:SF7">
    <property type="entry name" value="OS05G0267800 PROTEIN"/>
    <property type="match status" value="1"/>
</dbReference>
<feature type="domain" description="CRAL/TRIO N-terminal" evidence="1">
    <location>
        <begin position="49"/>
        <end position="74"/>
    </location>
</feature>
<accession>A0A8J5S3P3</accession>